<proteinExistence type="predicted"/>
<gene>
    <name evidence="2" type="ORF">ECRA1380_LOCUS13255</name>
</gene>
<dbReference type="EMBL" id="HBIK01028213">
    <property type="protein sequence ID" value="CAE0388283.1"/>
    <property type="molecule type" value="Transcribed_RNA"/>
</dbReference>
<reference evidence="2" key="1">
    <citation type="submission" date="2021-01" db="EMBL/GenBank/DDBJ databases">
        <authorList>
            <person name="Corre E."/>
            <person name="Pelletier E."/>
            <person name="Niang G."/>
            <person name="Scheremetjew M."/>
            <person name="Finn R."/>
            <person name="Kale V."/>
            <person name="Holt S."/>
            <person name="Cochrane G."/>
            <person name="Meng A."/>
            <person name="Brown T."/>
            <person name="Cohen L."/>
        </authorList>
    </citation>
    <scope>NUCLEOTIDE SEQUENCE</scope>
    <source>
        <strain evidence="2">CT5</strain>
    </source>
</reference>
<organism evidence="2">
    <name type="scientific">Euplotes crassus</name>
    <dbReference type="NCBI Taxonomy" id="5936"/>
    <lineage>
        <taxon>Eukaryota</taxon>
        <taxon>Sar</taxon>
        <taxon>Alveolata</taxon>
        <taxon>Ciliophora</taxon>
        <taxon>Intramacronucleata</taxon>
        <taxon>Spirotrichea</taxon>
        <taxon>Hypotrichia</taxon>
        <taxon>Euplotida</taxon>
        <taxon>Euplotidae</taxon>
        <taxon>Moneuplotes</taxon>
    </lineage>
</organism>
<sequence>MDVDQWLRIYETVWYLAIATYFKYHLYLPVSAFNFVYEDCKIIEDENDYNQNYYTIHSYERQIDLETPKEKDFEKVFIRLINNFELVCKNVLEFKPQYSQKVLIAMFNMIGTLITNAETCSDKLCSSLDYYIETISQTESLQNENVEKFIQYFGDKVCCNQFRIDFFEIEAPDKNYTLYNDISENANNQFFAILKITPKSASPDEVVEANYREYYCSKASMILSHRTLVHSLRLKIKNCILQINSAKHISRRPLKMNEFVWISMSDHGDTRKIATECYRNADFYPAVEKLYTLKLELFNIFFNHYTIRNSLDTHFIAAKLNFIEDTLGEVRLTLSQKIQEIECPSNESFNPFIEIGADHEEAKFVSAGDKQDQIQEAVSQAAEDLREAYQELDNTMKAWFMTLPEPETLNVGAKQATLKRKLRWEKMMSSKAKIRELQTVFRKVKMSKKKK</sequence>
<evidence type="ECO:0000313" key="2">
    <source>
        <dbReference type="EMBL" id="CAE0388283.1"/>
    </source>
</evidence>
<feature type="coiled-coil region" evidence="1">
    <location>
        <begin position="371"/>
        <end position="398"/>
    </location>
</feature>
<keyword evidence="1" id="KW-0175">Coiled coil</keyword>
<dbReference type="AlphaFoldDB" id="A0A7S3NYP2"/>
<evidence type="ECO:0000256" key="1">
    <source>
        <dbReference type="SAM" id="Coils"/>
    </source>
</evidence>
<name>A0A7S3NYP2_EUPCR</name>
<accession>A0A7S3NYP2</accession>
<protein>
    <submittedName>
        <fullName evidence="2">Uncharacterized protein</fullName>
    </submittedName>
</protein>